<evidence type="ECO:0000313" key="3">
    <source>
        <dbReference type="Proteomes" id="UP000768567"/>
    </source>
</evidence>
<name>A0ABR9R3K7_9FIRM</name>
<reference evidence="2 3" key="1">
    <citation type="submission" date="2020-10" db="EMBL/GenBank/DDBJ databases">
        <title>ChiBAC.</title>
        <authorList>
            <person name="Zenner C."/>
            <person name="Hitch T.C.A."/>
            <person name="Clavel T."/>
        </authorList>
    </citation>
    <scope>NUCLEOTIDE SEQUENCE [LARGE SCALE GENOMIC DNA]</scope>
    <source>
        <strain evidence="2 3">DSM 109015</strain>
    </source>
</reference>
<feature type="signal peptide" evidence="1">
    <location>
        <begin position="1"/>
        <end position="18"/>
    </location>
</feature>
<dbReference type="Proteomes" id="UP000768567">
    <property type="component" value="Unassembled WGS sequence"/>
</dbReference>
<evidence type="ECO:0000313" key="2">
    <source>
        <dbReference type="EMBL" id="MBE5037736.1"/>
    </source>
</evidence>
<gene>
    <name evidence="2" type="ORF">INF35_08060</name>
</gene>
<organism evidence="2 3">
    <name type="scientific">Gemmiger gallinarum</name>
    <dbReference type="NCBI Taxonomy" id="2779354"/>
    <lineage>
        <taxon>Bacteria</taxon>
        <taxon>Bacillati</taxon>
        <taxon>Bacillota</taxon>
        <taxon>Clostridia</taxon>
        <taxon>Eubacteriales</taxon>
        <taxon>Gemmiger</taxon>
    </lineage>
</organism>
<evidence type="ECO:0008006" key="4">
    <source>
        <dbReference type="Google" id="ProtNLM"/>
    </source>
</evidence>
<sequence length="449" mass="49455">MKKTAALILALTLTAALAGCGAPASASLPEPAGNTEVRADPHDLYLLQTGSEAGRYGTVYRNDHTILCYIDYASASDTALCAQPSCNHDSDSCTAYIPGGEVVSALYALDGGKMAFIVSPGQESDRGSILYLADSAGGERRELFRAETGEDFWELTCADDEYLYFPIQIMEGDNTVTRLCRVPLSGGEAEPLFDWDDAHVVGVDGRDLVCQSTRYEESGEQPVLPDNASREELNRLSHEYLSSCKGSSRVFLHNMDDGTETGLDSWDVTMDNDDRVLLWQDGRLYWCETGWNRLPQAFHWTAADGQTGEVELSWPEELRQEVENDPNETAGVSRLETVVENHALLQITGKENQLHRYGVDLSDGSVTEIPLRYESNGKEQPVAILGRSGDSLLVEMEVQMKEVTYIQQDGTPTTNGAAVGRYALIAFNDFLAGKPAYREINTQYIETIW</sequence>
<dbReference type="RefSeq" id="WP_193501303.1">
    <property type="nucleotide sequence ID" value="NZ_JADCKC010000002.1"/>
</dbReference>
<proteinExistence type="predicted"/>
<dbReference type="EMBL" id="JADCKC010000002">
    <property type="protein sequence ID" value="MBE5037736.1"/>
    <property type="molecule type" value="Genomic_DNA"/>
</dbReference>
<keyword evidence="3" id="KW-1185">Reference proteome</keyword>
<keyword evidence="1" id="KW-0732">Signal</keyword>
<dbReference type="SUPFAM" id="SSF69304">
    <property type="entry name" value="Tricorn protease N-terminal domain"/>
    <property type="match status" value="1"/>
</dbReference>
<dbReference type="PROSITE" id="PS51257">
    <property type="entry name" value="PROKAR_LIPOPROTEIN"/>
    <property type="match status" value="1"/>
</dbReference>
<comment type="caution">
    <text evidence="2">The sequence shown here is derived from an EMBL/GenBank/DDBJ whole genome shotgun (WGS) entry which is preliminary data.</text>
</comment>
<feature type="chain" id="PRO_5046857014" description="Arylsulfotransferase (ASST)" evidence="1">
    <location>
        <begin position="19"/>
        <end position="449"/>
    </location>
</feature>
<accession>A0ABR9R3K7</accession>
<evidence type="ECO:0000256" key="1">
    <source>
        <dbReference type="SAM" id="SignalP"/>
    </source>
</evidence>
<protein>
    <recommendedName>
        <fullName evidence="4">Arylsulfotransferase (ASST)</fullName>
    </recommendedName>
</protein>